<dbReference type="AlphaFoldDB" id="A0AAU9ESM3"/>
<gene>
    <name evidence="2" type="ORF">DMAD_08589</name>
</gene>
<dbReference type="Proteomes" id="UP001500889">
    <property type="component" value="Chromosome O"/>
</dbReference>
<sequence length="214" mass="23815">MNNFGEEAAQSVYPVKDPENDFTRRSDDDEAEPLRVKEMIKLYNFATEKNQELKQAKSFYRATNKSQARIQEDAESCHSVAGSLAADEQSKKDINEKECNDAITTGSFYVTTTEDHTLLRQCLMSNSGKDVSKPVGALEKTYTSSTTIRRTEQGVRIIIDIFCDSDDNTIDVVGGLVETKIPASRILTEFQNHCMGLGPKDIEGEQKASASSHF</sequence>
<accession>A0AAU9ESM3</accession>
<proteinExistence type="predicted"/>
<evidence type="ECO:0000313" key="2">
    <source>
        <dbReference type="EMBL" id="BFF89968.1"/>
    </source>
</evidence>
<reference evidence="2 3" key="1">
    <citation type="submission" date="2024-02" db="EMBL/GenBank/DDBJ databases">
        <title>A chromosome-level genome assembly of Drosophila madeirensis, a fruit fly species endemic to Madeira island.</title>
        <authorList>
            <person name="Tomihara K."/>
            <person name="Llopart A."/>
            <person name="Yamamoto D."/>
        </authorList>
    </citation>
    <scope>NUCLEOTIDE SEQUENCE [LARGE SCALE GENOMIC DNA]</scope>
    <source>
        <strain evidence="2 3">RF1</strain>
    </source>
</reference>
<feature type="region of interest" description="Disordered" evidence="1">
    <location>
        <begin position="1"/>
        <end position="31"/>
    </location>
</feature>
<name>A0AAU9ESM3_DROMD</name>
<keyword evidence="3" id="KW-1185">Reference proteome</keyword>
<organism evidence="2 3">
    <name type="scientific">Drosophila madeirensis</name>
    <name type="common">Fruit fly</name>
    <dbReference type="NCBI Taxonomy" id="30013"/>
    <lineage>
        <taxon>Eukaryota</taxon>
        <taxon>Metazoa</taxon>
        <taxon>Ecdysozoa</taxon>
        <taxon>Arthropoda</taxon>
        <taxon>Hexapoda</taxon>
        <taxon>Insecta</taxon>
        <taxon>Pterygota</taxon>
        <taxon>Neoptera</taxon>
        <taxon>Endopterygota</taxon>
        <taxon>Diptera</taxon>
        <taxon>Brachycera</taxon>
        <taxon>Muscomorpha</taxon>
        <taxon>Ephydroidea</taxon>
        <taxon>Drosophilidae</taxon>
        <taxon>Drosophila</taxon>
        <taxon>Sophophora</taxon>
    </lineage>
</organism>
<evidence type="ECO:0000256" key="1">
    <source>
        <dbReference type="SAM" id="MobiDB-lite"/>
    </source>
</evidence>
<evidence type="ECO:0000313" key="3">
    <source>
        <dbReference type="Proteomes" id="UP001500889"/>
    </source>
</evidence>
<feature type="compositionally biased region" description="Basic and acidic residues" evidence="1">
    <location>
        <begin position="16"/>
        <end position="31"/>
    </location>
</feature>
<dbReference type="EMBL" id="AP029263">
    <property type="protein sequence ID" value="BFF89968.1"/>
    <property type="molecule type" value="Genomic_DNA"/>
</dbReference>
<protein>
    <submittedName>
        <fullName evidence="2">Uncharacterized protein</fullName>
    </submittedName>
</protein>